<dbReference type="PANTHER" id="PTHR10983:SF24">
    <property type="entry name" value="1-ACYLGLYCEROL-3-PHOSPHATE O-ACYLTRANSFERASE 3, ISOFORM E-RELATED"/>
    <property type="match status" value="1"/>
</dbReference>
<dbReference type="Proteomes" id="UP000324897">
    <property type="component" value="Chromosome 6"/>
</dbReference>
<sequence length="732" mass="82950">MAIPLVLVVLPLGLLFLLSGLIVNAIQAVLFLSIRPFSKSLYRRINRFLAELLWLQLIWLVDWWAGVKVQLHADQETYQLMGKEHALIISNHRSDIDWLIGWILAQRSGCLGSTLAIMKKSSKFLPVIGWSMWFAEYLFLERSWAKDENTLKWGLKRLKDFPRSFWLALFVEGTRFTSAKLLAAQEYAASQGLPAPRNVLIPRTKGFVSAVSIMRDFVPAIYDTTVIIPKDSPAPTMLRILKGQSSVVHVRIKRHAMSDMPKSDEDVSKWCKDIFVEKDTLLDKHIATGTFDEEIRPIGRPVKSLLVVLSWSCLLLFGAYRLLQWTQLLSTWKGVTLFVAGLALVTGIMHVFIMFSQSERSMQAVLFLSIRPLSKRLYRRINGFVTELLWLQPVWLLDWWAGVKVQFHADPETYQLMGKENALIISNHRGDIDWIIGWILAQRSGCLGRALGVMKRSSKFLPVIGWSMWFAEYLFLEGNWEKDQITLKLGLQRLNDFPGSFWLALFVEGTRFTQGKLVAAQEYATSQGLPAPRNVLIPRTKGFVSAVRIMHGFVPAIYNTTLITPKNSPAPTLRRIFKGQSSVVHVHIKRHAMSDMPKSDEDVSKWCKDMFVAKDALLDKHIATGTFDDEIRPLGRPIKPLLLLIATISAAAIAGGAVLVMPPPILLLQVLTMDSALVNMERHYPLRRRLGGGECHYACLHKCIPVRALELSQSRNDKSSERPMYRLAFGIA</sequence>
<keyword evidence="8" id="KW-1133">Transmembrane helix</keyword>
<dbReference type="InterPro" id="IPR002123">
    <property type="entry name" value="Plipid/glycerol_acylTrfase"/>
</dbReference>
<evidence type="ECO:0000256" key="1">
    <source>
        <dbReference type="ARBA" id="ARBA00001141"/>
    </source>
</evidence>
<feature type="domain" description="Phospholipid/glycerol acyltransferase" evidence="9">
    <location>
        <begin position="86"/>
        <end position="208"/>
    </location>
</feature>
<feature type="transmembrane region" description="Helical" evidence="8">
    <location>
        <begin position="335"/>
        <end position="355"/>
    </location>
</feature>
<comment type="similarity">
    <text evidence="4">Belongs to the 1-acyl-sn-glycerol-3-phosphate acyltransferase family.</text>
</comment>
<evidence type="ECO:0000313" key="11">
    <source>
        <dbReference type="Proteomes" id="UP000324897"/>
    </source>
</evidence>
<dbReference type="EMBL" id="RWGY01000002">
    <property type="protein sequence ID" value="TVU50016.1"/>
    <property type="molecule type" value="Genomic_DNA"/>
</dbReference>
<comment type="catalytic activity">
    <reaction evidence="1">
        <text>a 1-acyl-sn-glycero-3-phosphate + an acyl-CoA = a 1,2-diacyl-sn-glycero-3-phosphate + CoA</text>
        <dbReference type="Rhea" id="RHEA:19709"/>
        <dbReference type="ChEBI" id="CHEBI:57287"/>
        <dbReference type="ChEBI" id="CHEBI:57970"/>
        <dbReference type="ChEBI" id="CHEBI:58342"/>
        <dbReference type="ChEBI" id="CHEBI:58608"/>
        <dbReference type="EC" id="2.3.1.51"/>
    </reaction>
</comment>
<comment type="caution">
    <text evidence="10">The sequence shown here is derived from an EMBL/GenBank/DDBJ whole genome shotgun (WGS) entry which is preliminary data.</text>
</comment>
<feature type="domain" description="Phospholipid/glycerol acyltransferase" evidence="9">
    <location>
        <begin position="422"/>
        <end position="544"/>
    </location>
</feature>
<name>A0A5J9WPY4_9POAL</name>
<dbReference type="Gramene" id="TVU50016">
    <property type="protein sequence ID" value="TVU50016"/>
    <property type="gene ID" value="EJB05_01367"/>
</dbReference>
<keyword evidence="7" id="KW-0012">Acyltransferase</keyword>
<dbReference type="AlphaFoldDB" id="A0A5J9WPY4"/>
<evidence type="ECO:0000256" key="6">
    <source>
        <dbReference type="ARBA" id="ARBA00022679"/>
    </source>
</evidence>
<feature type="transmembrane region" description="Helical" evidence="8">
    <location>
        <begin position="6"/>
        <end position="33"/>
    </location>
</feature>
<evidence type="ECO:0000256" key="7">
    <source>
        <dbReference type="ARBA" id="ARBA00023315"/>
    </source>
</evidence>
<feature type="non-terminal residue" evidence="10">
    <location>
        <position position="732"/>
    </location>
</feature>
<reference evidence="10 11" key="1">
    <citation type="journal article" date="2019" name="Sci. Rep.">
        <title>A high-quality genome of Eragrostis curvula grass provides insights into Poaceae evolution and supports new strategies to enhance forage quality.</title>
        <authorList>
            <person name="Carballo J."/>
            <person name="Santos B.A.C.M."/>
            <person name="Zappacosta D."/>
            <person name="Garbus I."/>
            <person name="Selva J.P."/>
            <person name="Gallo C.A."/>
            <person name="Diaz A."/>
            <person name="Albertini E."/>
            <person name="Caccamo M."/>
            <person name="Echenique V."/>
        </authorList>
    </citation>
    <scope>NUCLEOTIDE SEQUENCE [LARGE SCALE GENOMIC DNA]</scope>
    <source>
        <strain evidence="11">cv. Victoria</strain>
        <tissue evidence="10">Leaf</tissue>
    </source>
</reference>
<dbReference type="UniPathway" id="UPA00557">
    <property type="reaction ID" value="UER00613"/>
</dbReference>
<keyword evidence="6" id="KW-0808">Transferase</keyword>
<dbReference type="InterPro" id="IPR032098">
    <property type="entry name" value="Acyltransf_C"/>
</dbReference>
<dbReference type="GO" id="GO:0012505">
    <property type="term" value="C:endomembrane system"/>
    <property type="evidence" value="ECO:0007669"/>
    <property type="project" value="TreeGrafter"/>
</dbReference>
<accession>A0A5J9WPY4</accession>
<gene>
    <name evidence="10" type="ORF">EJB05_01367</name>
</gene>
<dbReference type="Pfam" id="PF01553">
    <property type="entry name" value="Acyltransferase"/>
    <property type="match status" value="2"/>
</dbReference>
<dbReference type="PANTHER" id="PTHR10983">
    <property type="entry name" value="1-ACYLGLYCEROL-3-PHOSPHATE ACYLTRANSFERASE-RELATED"/>
    <property type="match status" value="1"/>
</dbReference>
<keyword evidence="11" id="KW-1185">Reference proteome</keyword>
<feature type="transmembrane region" description="Helical" evidence="8">
    <location>
        <begin position="641"/>
        <end position="661"/>
    </location>
</feature>
<evidence type="ECO:0000256" key="3">
    <source>
        <dbReference type="ARBA" id="ARBA00005189"/>
    </source>
</evidence>
<feature type="transmembrane region" description="Helical" evidence="8">
    <location>
        <begin position="305"/>
        <end position="323"/>
    </location>
</feature>
<evidence type="ECO:0000313" key="10">
    <source>
        <dbReference type="EMBL" id="TVU50016.1"/>
    </source>
</evidence>
<proteinExistence type="inferred from homology"/>
<evidence type="ECO:0000259" key="9">
    <source>
        <dbReference type="SMART" id="SM00563"/>
    </source>
</evidence>
<keyword evidence="8" id="KW-0472">Membrane</keyword>
<evidence type="ECO:0000256" key="5">
    <source>
        <dbReference type="ARBA" id="ARBA00013211"/>
    </source>
</evidence>
<evidence type="ECO:0000256" key="4">
    <source>
        <dbReference type="ARBA" id="ARBA00008655"/>
    </source>
</evidence>
<dbReference type="SUPFAM" id="SSF69593">
    <property type="entry name" value="Glycerol-3-phosphate (1)-acyltransferase"/>
    <property type="match status" value="2"/>
</dbReference>
<comment type="pathway">
    <text evidence="3">Lipid metabolism.</text>
</comment>
<dbReference type="GO" id="GO:0016024">
    <property type="term" value="P:CDP-diacylglycerol biosynthetic process"/>
    <property type="evidence" value="ECO:0007669"/>
    <property type="project" value="UniProtKB-UniPathway"/>
</dbReference>
<organism evidence="10 11">
    <name type="scientific">Eragrostis curvula</name>
    <name type="common">weeping love grass</name>
    <dbReference type="NCBI Taxonomy" id="38414"/>
    <lineage>
        <taxon>Eukaryota</taxon>
        <taxon>Viridiplantae</taxon>
        <taxon>Streptophyta</taxon>
        <taxon>Embryophyta</taxon>
        <taxon>Tracheophyta</taxon>
        <taxon>Spermatophyta</taxon>
        <taxon>Magnoliopsida</taxon>
        <taxon>Liliopsida</taxon>
        <taxon>Poales</taxon>
        <taxon>Poaceae</taxon>
        <taxon>PACMAD clade</taxon>
        <taxon>Chloridoideae</taxon>
        <taxon>Eragrostideae</taxon>
        <taxon>Eragrostidinae</taxon>
        <taxon>Eragrostis</taxon>
    </lineage>
</organism>
<dbReference type="GO" id="GO:0003841">
    <property type="term" value="F:1-acylglycerol-3-phosphate O-acyltransferase activity"/>
    <property type="evidence" value="ECO:0007669"/>
    <property type="project" value="UniProtKB-EC"/>
</dbReference>
<dbReference type="OrthoDB" id="189226at2759"/>
<protein>
    <recommendedName>
        <fullName evidence="5">1-acylglycerol-3-phosphate O-acyltransferase</fullName>
        <ecNumber evidence="5">2.3.1.51</ecNumber>
    </recommendedName>
</protein>
<evidence type="ECO:0000256" key="8">
    <source>
        <dbReference type="SAM" id="Phobius"/>
    </source>
</evidence>
<comment type="pathway">
    <text evidence="2">Phospholipid metabolism; CDP-diacylglycerol biosynthesis; CDP-diacylglycerol from sn-glycerol 3-phosphate: step 2/3.</text>
</comment>
<dbReference type="SMART" id="SM00563">
    <property type="entry name" value="PlsC"/>
    <property type="match status" value="2"/>
</dbReference>
<dbReference type="EC" id="2.3.1.51" evidence="5"/>
<evidence type="ECO:0000256" key="2">
    <source>
        <dbReference type="ARBA" id="ARBA00004728"/>
    </source>
</evidence>
<dbReference type="CDD" id="cd07990">
    <property type="entry name" value="LPLAT_LCLAT1-like"/>
    <property type="match status" value="2"/>
</dbReference>
<keyword evidence="8" id="KW-0812">Transmembrane</keyword>
<dbReference type="Pfam" id="PF16076">
    <property type="entry name" value="Acyltransf_C"/>
    <property type="match status" value="2"/>
</dbReference>